<gene>
    <name evidence="3" type="ORF">BRADI_3g20965v3</name>
</gene>
<dbReference type="OrthoDB" id="663173at2759"/>
<evidence type="ECO:0000313" key="4">
    <source>
        <dbReference type="EnsemblPlants" id="KQJ96099"/>
    </source>
</evidence>
<dbReference type="Pfam" id="PF26133">
    <property type="entry name" value="DUF8039"/>
    <property type="match status" value="1"/>
</dbReference>
<reference evidence="4" key="3">
    <citation type="submission" date="2018-08" db="UniProtKB">
        <authorList>
            <consortium name="EnsemblPlants"/>
        </authorList>
    </citation>
    <scope>IDENTIFICATION</scope>
    <source>
        <strain evidence="4">cv. Bd21</strain>
    </source>
</reference>
<proteinExistence type="predicted"/>
<feature type="region of interest" description="Disordered" evidence="1">
    <location>
        <begin position="212"/>
        <end position="249"/>
    </location>
</feature>
<dbReference type="EnsemblPlants" id="KQJ96099">
    <property type="protein sequence ID" value="KQJ96099"/>
    <property type="gene ID" value="BRADI_3g20965v3"/>
</dbReference>
<feature type="compositionally biased region" description="Basic and acidic residues" evidence="1">
    <location>
        <begin position="239"/>
        <end position="249"/>
    </location>
</feature>
<keyword evidence="5" id="KW-1185">Reference proteome</keyword>
<dbReference type="InterPro" id="IPR058352">
    <property type="entry name" value="DUF8039"/>
</dbReference>
<feature type="region of interest" description="Disordered" evidence="1">
    <location>
        <begin position="406"/>
        <end position="506"/>
    </location>
</feature>
<feature type="compositionally biased region" description="Pro residues" evidence="1">
    <location>
        <begin position="284"/>
        <end position="295"/>
    </location>
</feature>
<dbReference type="PANTHER" id="PTHR33018">
    <property type="entry name" value="OS10G0338966 PROTEIN-RELATED"/>
    <property type="match status" value="1"/>
</dbReference>
<dbReference type="FunCoup" id="A0A0Q3I6G1">
    <property type="interactions" value="6"/>
</dbReference>
<organism evidence="3">
    <name type="scientific">Brachypodium distachyon</name>
    <name type="common">Purple false brome</name>
    <name type="synonym">Trachynia distachya</name>
    <dbReference type="NCBI Taxonomy" id="15368"/>
    <lineage>
        <taxon>Eukaryota</taxon>
        <taxon>Viridiplantae</taxon>
        <taxon>Streptophyta</taxon>
        <taxon>Embryophyta</taxon>
        <taxon>Tracheophyta</taxon>
        <taxon>Spermatophyta</taxon>
        <taxon>Magnoliopsida</taxon>
        <taxon>Liliopsida</taxon>
        <taxon>Poales</taxon>
        <taxon>Poaceae</taxon>
        <taxon>BOP clade</taxon>
        <taxon>Pooideae</taxon>
        <taxon>Stipodae</taxon>
        <taxon>Brachypodieae</taxon>
        <taxon>Brachypodium</taxon>
    </lineage>
</organism>
<evidence type="ECO:0000259" key="2">
    <source>
        <dbReference type="Pfam" id="PF26133"/>
    </source>
</evidence>
<feature type="compositionally biased region" description="Pro residues" evidence="1">
    <location>
        <begin position="410"/>
        <end position="424"/>
    </location>
</feature>
<protein>
    <recommendedName>
        <fullName evidence="2">DUF8039 domain-containing protein</fullName>
    </recommendedName>
</protein>
<dbReference type="PANTHER" id="PTHR33018:SF30">
    <property type="entry name" value="OS02G0502850 PROTEIN"/>
    <property type="match status" value="1"/>
</dbReference>
<evidence type="ECO:0000313" key="3">
    <source>
        <dbReference type="EMBL" id="KQJ96099.1"/>
    </source>
</evidence>
<dbReference type="Gramene" id="KQJ96099">
    <property type="protein sequence ID" value="KQJ96099"/>
    <property type="gene ID" value="BRADI_3g20965v3"/>
</dbReference>
<dbReference type="Proteomes" id="UP000008810">
    <property type="component" value="Chromosome 3"/>
</dbReference>
<accession>A0A0Q3I6G1</accession>
<feature type="compositionally biased region" description="Pro residues" evidence="1">
    <location>
        <begin position="465"/>
        <end position="481"/>
    </location>
</feature>
<name>A0A0Q3I6G1_BRADI</name>
<feature type="compositionally biased region" description="Low complexity" evidence="1">
    <location>
        <begin position="428"/>
        <end position="441"/>
    </location>
</feature>
<evidence type="ECO:0000313" key="5">
    <source>
        <dbReference type="Proteomes" id="UP000008810"/>
    </source>
</evidence>
<reference evidence="3 4" key="1">
    <citation type="journal article" date="2010" name="Nature">
        <title>Genome sequencing and analysis of the model grass Brachypodium distachyon.</title>
        <authorList>
            <consortium name="International Brachypodium Initiative"/>
        </authorList>
    </citation>
    <scope>NUCLEOTIDE SEQUENCE [LARGE SCALE GENOMIC DNA]</scope>
    <source>
        <strain evidence="3 4">Bd21</strain>
    </source>
</reference>
<feature type="region of interest" description="Disordered" evidence="1">
    <location>
        <begin position="284"/>
        <end position="304"/>
    </location>
</feature>
<dbReference type="EMBL" id="CM000882">
    <property type="protein sequence ID" value="KQJ96099.1"/>
    <property type="molecule type" value="Genomic_DNA"/>
</dbReference>
<dbReference type="AlphaFoldDB" id="A0A0Q3I6G1"/>
<feature type="domain" description="DUF8039" evidence="2">
    <location>
        <begin position="324"/>
        <end position="405"/>
    </location>
</feature>
<sequence>MVSTTQSKSKRGANKVPSESWVVTKLNKESYPLEPVEAAERFSNTCNAIDCYEAAWKRFVPANDEIRRRLEWRIHQVMRKGQSTWQYNCRKLIGKDWKTVVNKHWKEISEEDWERFKVWVRSPEFKASQKWYKELREKRPFDNRLGSRGRPGKEKVWAKEDAALDQTGIQPKAPTLLHGAMAEWESDGSHSSINQQWDDAITYALQRNEHGGHMRGVYSGPFRRQMAKEQGSRKRRRASSKEQSSEELDEKIRVLAREELRKLMRHARGQRDVDNFIDHDVFPPVPIQPTPPTPDTSPLGNRTSCSGTECQLDPLGPPDENLTGVKCRLHMPTVGNPLGARGLLMPRTAVVHHVTLRDDMVRVQVDSVLKGFEDEPVPYPPHEEATILRDRVNSYVIWPRRLVVLTTEPSPSPSPSPRLGPSPPARRLTSPLPLGASPGLLDYEPAERNFSPAMECSDDNAGQNPPSPPKPEAPKPSVPRPVPRRATAQWPLWSPVQVPIWDAGPP</sequence>
<dbReference type="InParanoid" id="A0A0Q3I6G1"/>
<evidence type="ECO:0000256" key="1">
    <source>
        <dbReference type="SAM" id="MobiDB-lite"/>
    </source>
</evidence>
<reference evidence="3" key="2">
    <citation type="submission" date="2017-06" db="EMBL/GenBank/DDBJ databases">
        <title>WGS assembly of Brachypodium distachyon.</title>
        <authorList>
            <consortium name="The International Brachypodium Initiative"/>
            <person name="Lucas S."/>
            <person name="Harmon-Smith M."/>
            <person name="Lail K."/>
            <person name="Tice H."/>
            <person name="Grimwood J."/>
            <person name="Bruce D."/>
            <person name="Barry K."/>
            <person name="Shu S."/>
            <person name="Lindquist E."/>
            <person name="Wang M."/>
            <person name="Pitluck S."/>
            <person name="Vogel J.P."/>
            <person name="Garvin D.F."/>
            <person name="Mockler T.C."/>
            <person name="Schmutz J."/>
            <person name="Rokhsar D."/>
            <person name="Bevan M.W."/>
        </authorList>
    </citation>
    <scope>NUCLEOTIDE SEQUENCE</scope>
    <source>
        <strain evidence="3">Bd21</strain>
    </source>
</reference>